<proteinExistence type="predicted"/>
<evidence type="ECO:0000313" key="1">
    <source>
        <dbReference type="EMBL" id="JAE09173.1"/>
    </source>
</evidence>
<accession>A0A0A9FLM4</accession>
<organism evidence="1">
    <name type="scientific">Arundo donax</name>
    <name type="common">Giant reed</name>
    <name type="synonym">Donax arundinaceus</name>
    <dbReference type="NCBI Taxonomy" id="35708"/>
    <lineage>
        <taxon>Eukaryota</taxon>
        <taxon>Viridiplantae</taxon>
        <taxon>Streptophyta</taxon>
        <taxon>Embryophyta</taxon>
        <taxon>Tracheophyta</taxon>
        <taxon>Spermatophyta</taxon>
        <taxon>Magnoliopsida</taxon>
        <taxon>Liliopsida</taxon>
        <taxon>Poales</taxon>
        <taxon>Poaceae</taxon>
        <taxon>PACMAD clade</taxon>
        <taxon>Arundinoideae</taxon>
        <taxon>Arundineae</taxon>
        <taxon>Arundo</taxon>
    </lineage>
</organism>
<reference evidence="1" key="2">
    <citation type="journal article" date="2015" name="Data Brief">
        <title>Shoot transcriptome of the giant reed, Arundo donax.</title>
        <authorList>
            <person name="Barrero R.A."/>
            <person name="Guerrero F.D."/>
            <person name="Moolhuijzen P."/>
            <person name="Goolsby J.A."/>
            <person name="Tidwell J."/>
            <person name="Bellgard S.E."/>
            <person name="Bellgard M.I."/>
        </authorList>
    </citation>
    <scope>NUCLEOTIDE SEQUENCE</scope>
    <source>
        <tissue evidence="1">Shoot tissue taken approximately 20 cm above the soil surface</tissue>
    </source>
</reference>
<reference evidence="1" key="1">
    <citation type="submission" date="2014-09" db="EMBL/GenBank/DDBJ databases">
        <authorList>
            <person name="Magalhaes I.L.F."/>
            <person name="Oliveira U."/>
            <person name="Santos F.R."/>
            <person name="Vidigal T.H.D.A."/>
            <person name="Brescovit A.D."/>
            <person name="Santos A.J."/>
        </authorList>
    </citation>
    <scope>NUCLEOTIDE SEQUENCE</scope>
    <source>
        <tissue evidence="1">Shoot tissue taken approximately 20 cm above the soil surface</tissue>
    </source>
</reference>
<sequence length="41" mass="4734">MHVIYSSLLVCPPIHPEKMGTFQLSFPQKLAFQLFKSQLNN</sequence>
<name>A0A0A9FLM4_ARUDO</name>
<dbReference type="AlphaFoldDB" id="A0A0A9FLM4"/>
<protein>
    <submittedName>
        <fullName evidence="1">Uncharacterized protein</fullName>
    </submittedName>
</protein>
<dbReference type="EMBL" id="GBRH01188723">
    <property type="protein sequence ID" value="JAE09173.1"/>
    <property type="molecule type" value="Transcribed_RNA"/>
</dbReference>